<feature type="transmembrane region" description="Helical" evidence="8">
    <location>
        <begin position="71"/>
        <end position="92"/>
    </location>
</feature>
<dbReference type="GO" id="GO:0009734">
    <property type="term" value="P:auxin-activated signaling pathway"/>
    <property type="evidence" value="ECO:0007669"/>
    <property type="project" value="UniProtKB-UniRule"/>
</dbReference>
<dbReference type="AlphaFoldDB" id="A0AAD5ZS24"/>
<evidence type="ECO:0000256" key="8">
    <source>
        <dbReference type="RuleBase" id="RU362108"/>
    </source>
</evidence>
<dbReference type="Proteomes" id="UP001210211">
    <property type="component" value="Unassembled WGS sequence"/>
</dbReference>
<comment type="function">
    <text evidence="8">May act as a component of the auxin efflux carrier.</text>
</comment>
<comment type="similarity">
    <text evidence="2 8">Belongs to the auxin efflux carrier (TC 2.A.69.1) family.</text>
</comment>
<reference evidence="10 11" key="1">
    <citation type="journal article" date="2022" name="Cell">
        <title>Repeat-based holocentromeres influence genome architecture and karyotype evolution.</title>
        <authorList>
            <person name="Hofstatter P.G."/>
            <person name="Thangavel G."/>
            <person name="Lux T."/>
            <person name="Neumann P."/>
            <person name="Vondrak T."/>
            <person name="Novak P."/>
            <person name="Zhang M."/>
            <person name="Costa L."/>
            <person name="Castellani M."/>
            <person name="Scott A."/>
            <person name="Toegelov H."/>
            <person name="Fuchs J."/>
            <person name="Mata-Sucre Y."/>
            <person name="Dias Y."/>
            <person name="Vanzela A.L.L."/>
            <person name="Huettel B."/>
            <person name="Almeida C.C.S."/>
            <person name="Simkova H."/>
            <person name="Souza G."/>
            <person name="Pedrosa-Harand A."/>
            <person name="Macas J."/>
            <person name="Mayer K.F.X."/>
            <person name="Houben A."/>
            <person name="Marques A."/>
        </authorList>
    </citation>
    <scope>NUCLEOTIDE SEQUENCE [LARGE SCALE GENOMIC DNA]</scope>
    <source>
        <strain evidence="10">RhyTen1mFocal</strain>
    </source>
</reference>
<keyword evidence="4 8" id="KW-0812">Transmembrane</keyword>
<feature type="transmembrane region" description="Helical" evidence="8">
    <location>
        <begin position="285"/>
        <end position="304"/>
    </location>
</feature>
<keyword evidence="7 8" id="KW-0927">Auxin signaling pathway</keyword>
<feature type="transmembrane region" description="Helical" evidence="8">
    <location>
        <begin position="316"/>
        <end position="335"/>
    </location>
</feature>
<dbReference type="InterPro" id="IPR051107">
    <property type="entry name" value="Auxin_Efflux_Carrier"/>
</dbReference>
<dbReference type="GO" id="GO:0010329">
    <property type="term" value="F:auxin efflux transmembrane transporter activity"/>
    <property type="evidence" value="ECO:0007669"/>
    <property type="project" value="TreeGrafter"/>
</dbReference>
<evidence type="ECO:0000256" key="7">
    <source>
        <dbReference type="ARBA" id="ARBA00023294"/>
    </source>
</evidence>
<evidence type="ECO:0000256" key="3">
    <source>
        <dbReference type="ARBA" id="ARBA00022448"/>
    </source>
</evidence>
<feature type="transmembrane region" description="Helical" evidence="8">
    <location>
        <begin position="407"/>
        <end position="426"/>
    </location>
</feature>
<dbReference type="InterPro" id="IPR014024">
    <property type="entry name" value="Auxin_eff_plant"/>
</dbReference>
<keyword evidence="3 8" id="KW-0813">Transport</keyword>
<evidence type="ECO:0000256" key="1">
    <source>
        <dbReference type="ARBA" id="ARBA00004141"/>
    </source>
</evidence>
<comment type="subcellular location">
    <subcellularLocation>
        <location evidence="1 8">Membrane</location>
        <topology evidence="1 8">Multi-pass membrane protein</topology>
    </subcellularLocation>
</comment>
<evidence type="ECO:0000313" key="10">
    <source>
        <dbReference type="EMBL" id="KAJ3703039.1"/>
    </source>
</evidence>
<accession>A0AAD5ZS24</accession>
<sequence length="429" mass="46536">MISGGNLYAVAKAMAPLYTAMALGYISVKYLRAFTPDQCAGINHFVALYALPLLIFRMVSSNNPYAMSGRLLAADTLQKIILLAILFAWAYWANKRQKKSPPSASSSTPLQWVVTIFSLASLPNTIIMGVPLLGGMYGSMSAGLMVQIVVLQFCIWYNLVIFLYEFMAAKRAVLAKGHQVLPALVTEKISTTEVAMQEKENSTEATQPQNEVCVTIIEATEVDTSDQSETSEDEASEPANGIPKTVVPLSDKVPDQHVNEETPEPTVAVKVVVIMAMKKLLKIPNTYASFLGLLWSLMASKVGIKLPEIVDDSLAIVSTTAVGLSMFTAGTFLARQTQFIPCGYSKAILSILVRFIIGPLLMAITSFAMGLHGTLLHIAIVQAALPLAVSSFVYAEEYKLHADIMSTGIIIGNFVSLPFTIMYYILTGL</sequence>
<comment type="caution">
    <text evidence="10">The sequence shown here is derived from an EMBL/GenBank/DDBJ whole genome shotgun (WGS) entry which is preliminary data.</text>
</comment>
<feature type="transmembrane region" description="Helical" evidence="8">
    <location>
        <begin position="144"/>
        <end position="164"/>
    </location>
</feature>
<feature type="transmembrane region" description="Helical" evidence="8">
    <location>
        <begin position="112"/>
        <end position="132"/>
    </location>
</feature>
<evidence type="ECO:0000256" key="9">
    <source>
        <dbReference type="SAM" id="MobiDB-lite"/>
    </source>
</evidence>
<dbReference type="EMBL" id="JAMRDG010000001">
    <property type="protein sequence ID" value="KAJ3703039.1"/>
    <property type="molecule type" value="Genomic_DNA"/>
</dbReference>
<dbReference type="GO" id="GO:0005783">
    <property type="term" value="C:endoplasmic reticulum"/>
    <property type="evidence" value="ECO:0007669"/>
    <property type="project" value="TreeGrafter"/>
</dbReference>
<gene>
    <name evidence="10" type="ORF">LUZ61_006744</name>
</gene>
<evidence type="ECO:0000313" key="11">
    <source>
        <dbReference type="Proteomes" id="UP001210211"/>
    </source>
</evidence>
<evidence type="ECO:0000256" key="2">
    <source>
        <dbReference type="ARBA" id="ARBA00009177"/>
    </source>
</evidence>
<feature type="transmembrane region" description="Helical" evidence="8">
    <location>
        <begin position="375"/>
        <end position="395"/>
    </location>
</feature>
<feature type="transmembrane region" description="Helical" evidence="8">
    <location>
        <begin position="40"/>
        <end position="59"/>
    </location>
</feature>
<feature type="region of interest" description="Disordered" evidence="9">
    <location>
        <begin position="223"/>
        <end position="248"/>
    </location>
</feature>
<dbReference type="GO" id="GO:0005886">
    <property type="term" value="C:plasma membrane"/>
    <property type="evidence" value="ECO:0007669"/>
    <property type="project" value="TreeGrafter"/>
</dbReference>
<dbReference type="GO" id="GO:0009926">
    <property type="term" value="P:auxin polar transport"/>
    <property type="evidence" value="ECO:0007669"/>
    <property type="project" value="TreeGrafter"/>
</dbReference>
<keyword evidence="11" id="KW-1185">Reference proteome</keyword>
<proteinExistence type="inferred from homology"/>
<keyword evidence="5 8" id="KW-1133">Transmembrane helix</keyword>
<evidence type="ECO:0000256" key="4">
    <source>
        <dbReference type="ARBA" id="ARBA00022692"/>
    </source>
</evidence>
<organism evidence="10 11">
    <name type="scientific">Rhynchospora tenuis</name>
    <dbReference type="NCBI Taxonomy" id="198213"/>
    <lineage>
        <taxon>Eukaryota</taxon>
        <taxon>Viridiplantae</taxon>
        <taxon>Streptophyta</taxon>
        <taxon>Embryophyta</taxon>
        <taxon>Tracheophyta</taxon>
        <taxon>Spermatophyta</taxon>
        <taxon>Magnoliopsida</taxon>
        <taxon>Liliopsida</taxon>
        <taxon>Poales</taxon>
        <taxon>Cyperaceae</taxon>
        <taxon>Cyperoideae</taxon>
        <taxon>Rhynchosporeae</taxon>
        <taxon>Rhynchospora</taxon>
    </lineage>
</organism>
<dbReference type="NCBIfam" id="TIGR00946">
    <property type="entry name" value="2a69"/>
    <property type="match status" value="1"/>
</dbReference>
<evidence type="ECO:0000256" key="6">
    <source>
        <dbReference type="ARBA" id="ARBA00023136"/>
    </source>
</evidence>
<feature type="transmembrane region" description="Helical" evidence="8">
    <location>
        <begin position="347"/>
        <end position="369"/>
    </location>
</feature>
<feature type="compositionally biased region" description="Acidic residues" evidence="9">
    <location>
        <begin position="223"/>
        <end position="236"/>
    </location>
</feature>
<dbReference type="PANTHER" id="PTHR31752:SF45">
    <property type="entry name" value="AUXIN EFFLUX CARRIER COMPONENT 9-RELATED"/>
    <property type="match status" value="1"/>
</dbReference>
<name>A0AAD5ZS24_9POAL</name>
<protein>
    <recommendedName>
        <fullName evidence="8">Auxin efflux carrier component</fullName>
    </recommendedName>
</protein>
<dbReference type="InterPro" id="IPR004776">
    <property type="entry name" value="Mem_transp_PIN-like"/>
</dbReference>
<evidence type="ECO:0000256" key="5">
    <source>
        <dbReference type="ARBA" id="ARBA00022989"/>
    </source>
</evidence>
<dbReference type="PANTHER" id="PTHR31752">
    <property type="entry name" value="AUXIN EFFLUX CARRIER COMPONENT 1B-RELATED"/>
    <property type="match status" value="1"/>
</dbReference>
<dbReference type="Pfam" id="PF03547">
    <property type="entry name" value="Mem_trans"/>
    <property type="match status" value="1"/>
</dbReference>
<feature type="transmembrane region" description="Helical" evidence="8">
    <location>
        <begin position="6"/>
        <end position="28"/>
    </location>
</feature>
<keyword evidence="6 8" id="KW-0472">Membrane</keyword>